<accession>A0ACC2MLX5</accession>
<reference evidence="1 2" key="1">
    <citation type="journal article" date="2022" name="Hortic Res">
        <title>A haplotype resolved chromosomal level avocado genome allows analysis of novel avocado genes.</title>
        <authorList>
            <person name="Nath O."/>
            <person name="Fletcher S.J."/>
            <person name="Hayward A."/>
            <person name="Shaw L.M."/>
            <person name="Masouleh A.K."/>
            <person name="Furtado A."/>
            <person name="Henry R.J."/>
            <person name="Mitter N."/>
        </authorList>
    </citation>
    <scope>NUCLEOTIDE SEQUENCE [LARGE SCALE GENOMIC DNA]</scope>
    <source>
        <strain evidence="2">cv. Hass</strain>
    </source>
</reference>
<organism evidence="1 2">
    <name type="scientific">Persea americana</name>
    <name type="common">Avocado</name>
    <dbReference type="NCBI Taxonomy" id="3435"/>
    <lineage>
        <taxon>Eukaryota</taxon>
        <taxon>Viridiplantae</taxon>
        <taxon>Streptophyta</taxon>
        <taxon>Embryophyta</taxon>
        <taxon>Tracheophyta</taxon>
        <taxon>Spermatophyta</taxon>
        <taxon>Magnoliopsida</taxon>
        <taxon>Magnoliidae</taxon>
        <taxon>Laurales</taxon>
        <taxon>Lauraceae</taxon>
        <taxon>Persea</taxon>
    </lineage>
</organism>
<sequence length="1079" mass="121126">MFKTAIFLVIIWYCYFYQTYGCLEEERTHLLQIKDSINYPHSSFLNEDWVGKNCCNWSGIECNSSSSRVISIDLSLFPYSLRRNETLGLWYPNVSLFAAFKELKELDLSENHIGGWVAPQAFSEMQSLRTLDIGYNNLFASIDSLQGLCELKNLRVLYLNSNNLDGKALPPCLSNLSKLEELWLSGNDLGSYSSALTGLCGLSTLKSLDLTDNHLYDSSLPMCMGNFSLLESLSLARNNLSGHFGNSIISGVCGLSSLRELYLHDNYLSSLPICMENFSLLENLDLSKNNLTSLFGSSISGLKRLESLDLGWNHLTDDSISPWMPNLTSLTNLGLQNNKLKESDTMRGLCGLSGLRELYLYDNYLSSLPICMGNFSLLENLDLSKNNLTSLFGNSISGLKRLQALHLESNQLTDDGLSPWTSNLTSFAELYLGNNKLKGSDTLRGLCSLRKLSALGIGWNSFRGSIDPCFGEMHFLGYLDLRHNQFKGNIPSSTFSNLTMLEDIDISQNQFDGLFSFSTFANHSNLLFIDLSENIQLEVETESTRWVPTFQLYSLLLNNCILNKRTGYGIPTFISTQQSLKTLELSYTSLKGTIPSWLLYNVTLHSLSLMGNFLEGPFPKPTQYNMSTLQCLDISNNNFSGELPPNIDTLFPNLVLFNMSTNELQDVIPLSLSKLQNLNTLDLSQNKLSGEMPEGLIGNNTSLKYLKLSHNELQGNILSKYWNTTELVVLLLDNNEFTGTIASNMLMSPSLIVLDLRGNKLSGFIPSWLPSLVNLALLLLGENSFYGSLPTQLCQLQNLHMLDLSSNKISGSIPSCLDNISSWRKEIPIQIDKSLGPQFERYTFVAFRTSSLDEIYTSVKTNFNTKGMILTYEGVPFSLMTGIDLSMNQLMGNIPLQMGNLKELHSLNLSHNLLYGPFPESFQSLENIETLDLSYNKLVGIIPPQMIQLRSLSTFSVAFNNLSGVIPSEKQFLTFSESSYTGNPDLCGPPLHRNCSTNNPSQTRDSKGEEEEDDSGILDNPMFFYLAVAIAYALGFWSFIALICNKNRRENLFRTVDRCYDWVYVNFRWFQLYLTSHCN</sequence>
<proteinExistence type="predicted"/>
<evidence type="ECO:0000313" key="2">
    <source>
        <dbReference type="Proteomes" id="UP001234297"/>
    </source>
</evidence>
<keyword evidence="2" id="KW-1185">Reference proteome</keyword>
<gene>
    <name evidence="1" type="ORF">MRB53_008148</name>
</gene>
<dbReference type="Proteomes" id="UP001234297">
    <property type="component" value="Chromosome 2"/>
</dbReference>
<comment type="caution">
    <text evidence="1">The sequence shown here is derived from an EMBL/GenBank/DDBJ whole genome shotgun (WGS) entry which is preliminary data.</text>
</comment>
<evidence type="ECO:0000313" key="1">
    <source>
        <dbReference type="EMBL" id="KAJ8646400.1"/>
    </source>
</evidence>
<dbReference type="EMBL" id="CM056810">
    <property type="protein sequence ID" value="KAJ8646400.1"/>
    <property type="molecule type" value="Genomic_DNA"/>
</dbReference>
<protein>
    <submittedName>
        <fullName evidence="1">Uncharacterized protein</fullName>
    </submittedName>
</protein>
<name>A0ACC2MLX5_PERAE</name>